<organism evidence="2">
    <name type="scientific">viral metagenome</name>
    <dbReference type="NCBI Taxonomy" id="1070528"/>
    <lineage>
        <taxon>unclassified sequences</taxon>
        <taxon>metagenomes</taxon>
        <taxon>organismal metagenomes</taxon>
    </lineage>
</organism>
<feature type="transmembrane region" description="Helical" evidence="1">
    <location>
        <begin position="194"/>
        <end position="222"/>
    </location>
</feature>
<sequence>MDVDSKIVSMYENIGYLGMYGKDVLITIGIFAIVLGIVSFASYKAIINQLKYNWNTKKCNPIIMPFAGLIMPVPGQTTSETTFENFNYCIQQDMSAVFAIIMMPFEFILYLIITFLDTTLELIMAVINELAWIKNQISGIFENLYDKIVNFIIPVVEIIVKMRDMLGKMNGIITTALFTIMNIYNLTVSGLVNIINILIGLLIALIATLLAAMAAATLLFLVPGGVAAATALQASALVVILGILTPVLIICVIMHHATDDIFNATSETPPDNPFT</sequence>
<feature type="transmembrane region" description="Helical" evidence="1">
    <location>
        <begin position="234"/>
        <end position="257"/>
    </location>
</feature>
<proteinExistence type="predicted"/>
<evidence type="ECO:0000313" key="2">
    <source>
        <dbReference type="EMBL" id="QHS88400.1"/>
    </source>
</evidence>
<dbReference type="EMBL" id="MN739096">
    <property type="protein sequence ID" value="QHS88400.1"/>
    <property type="molecule type" value="Genomic_DNA"/>
</dbReference>
<evidence type="ECO:0000256" key="1">
    <source>
        <dbReference type="SAM" id="Phobius"/>
    </source>
</evidence>
<keyword evidence="1" id="KW-0812">Transmembrane</keyword>
<feature type="transmembrane region" description="Helical" evidence="1">
    <location>
        <begin position="169"/>
        <end position="188"/>
    </location>
</feature>
<name>A0A6C0B8N5_9ZZZZ</name>
<keyword evidence="1" id="KW-0472">Membrane</keyword>
<reference evidence="2" key="1">
    <citation type="journal article" date="2020" name="Nature">
        <title>Giant virus diversity and host interactions through global metagenomics.</title>
        <authorList>
            <person name="Schulz F."/>
            <person name="Roux S."/>
            <person name="Paez-Espino D."/>
            <person name="Jungbluth S."/>
            <person name="Walsh D.A."/>
            <person name="Denef V.J."/>
            <person name="McMahon K.D."/>
            <person name="Konstantinidis K.T."/>
            <person name="Eloe-Fadrosh E.A."/>
            <person name="Kyrpides N.C."/>
            <person name="Woyke T."/>
        </authorList>
    </citation>
    <scope>NUCLEOTIDE SEQUENCE</scope>
    <source>
        <strain evidence="2">GVMAG-M-3300010158-55</strain>
    </source>
</reference>
<dbReference type="AlphaFoldDB" id="A0A6C0B8N5"/>
<keyword evidence="1" id="KW-1133">Transmembrane helix</keyword>
<protein>
    <submittedName>
        <fullName evidence="2">Uncharacterized protein</fullName>
    </submittedName>
</protein>
<feature type="transmembrane region" description="Helical" evidence="1">
    <location>
        <begin position="24"/>
        <end position="47"/>
    </location>
</feature>
<feature type="transmembrane region" description="Helical" evidence="1">
    <location>
        <begin position="95"/>
        <end position="116"/>
    </location>
</feature>
<accession>A0A6C0B8N5</accession>